<feature type="compositionally biased region" description="Polar residues" evidence="1">
    <location>
        <begin position="90"/>
        <end position="106"/>
    </location>
</feature>
<proteinExistence type="predicted"/>
<feature type="compositionally biased region" description="Polar residues" evidence="1">
    <location>
        <begin position="199"/>
        <end position="220"/>
    </location>
</feature>
<dbReference type="Proteomes" id="UP000272942">
    <property type="component" value="Unassembled WGS sequence"/>
</dbReference>
<protein>
    <submittedName>
        <fullName evidence="4">Spermatogenesis associated 6</fullName>
    </submittedName>
</protein>
<keyword evidence="3" id="KW-1185">Reference proteome</keyword>
<sequence length="286" mass="32842">MDSSDAGTVYEEPVESYYSQMSDVEIVTNQGGGPPPRLVPLPPVPAQRKTKSTADIHMYLTDNEWRPRVGPRHKLSLPSPHDPRGPEHTASLNALSTTARRSLTRSMHSDSRDQQYTQPTLRYRQWPDANVVNRHTDGSIRNSDIINPDSFARTRLTRSTGSRNRVPADQSLNWLRASRRKLERSFDWLRRTARRNGRSPASSQKTGAHGMTTNEKQDSLMSKQLKLQEEEEYRRMQGPELPRPQIVLVPKLTSPTESTNNFKLRHEYLPMQNDVFSGGFQYRQHR</sequence>
<evidence type="ECO:0000256" key="1">
    <source>
        <dbReference type="SAM" id="MobiDB-lite"/>
    </source>
</evidence>
<reference evidence="2 3" key="2">
    <citation type="submission" date="2018-11" db="EMBL/GenBank/DDBJ databases">
        <authorList>
            <consortium name="Pathogen Informatics"/>
        </authorList>
    </citation>
    <scope>NUCLEOTIDE SEQUENCE [LARGE SCALE GENOMIC DNA]</scope>
    <source>
        <strain evidence="2 3">Egypt</strain>
    </source>
</reference>
<feature type="compositionally biased region" description="Pro residues" evidence="1">
    <location>
        <begin position="33"/>
        <end position="45"/>
    </location>
</feature>
<evidence type="ECO:0000313" key="4">
    <source>
        <dbReference type="WBParaSite" id="ECPE_0000322601-mRNA-1"/>
    </source>
</evidence>
<accession>A0A183A8D8</accession>
<name>A0A183A8D8_9TREM</name>
<dbReference type="EMBL" id="UZAN01040202">
    <property type="protein sequence ID" value="VDP68799.1"/>
    <property type="molecule type" value="Genomic_DNA"/>
</dbReference>
<evidence type="ECO:0000313" key="3">
    <source>
        <dbReference type="Proteomes" id="UP000272942"/>
    </source>
</evidence>
<dbReference type="WBParaSite" id="ECPE_0000322601-mRNA-1">
    <property type="protein sequence ID" value="ECPE_0000322601-mRNA-1"/>
    <property type="gene ID" value="ECPE_0000322601"/>
</dbReference>
<dbReference type="AlphaFoldDB" id="A0A183A8D8"/>
<reference evidence="4" key="1">
    <citation type="submission" date="2016-06" db="UniProtKB">
        <authorList>
            <consortium name="WormBaseParasite"/>
        </authorList>
    </citation>
    <scope>IDENTIFICATION</scope>
</reference>
<organism evidence="4">
    <name type="scientific">Echinostoma caproni</name>
    <dbReference type="NCBI Taxonomy" id="27848"/>
    <lineage>
        <taxon>Eukaryota</taxon>
        <taxon>Metazoa</taxon>
        <taxon>Spiralia</taxon>
        <taxon>Lophotrochozoa</taxon>
        <taxon>Platyhelminthes</taxon>
        <taxon>Trematoda</taxon>
        <taxon>Digenea</taxon>
        <taxon>Plagiorchiida</taxon>
        <taxon>Echinostomata</taxon>
        <taxon>Echinostomatoidea</taxon>
        <taxon>Echinostomatidae</taxon>
        <taxon>Echinostoma</taxon>
    </lineage>
</organism>
<gene>
    <name evidence="2" type="ORF">ECPE_LOCUS3223</name>
</gene>
<evidence type="ECO:0000313" key="2">
    <source>
        <dbReference type="EMBL" id="VDP68799.1"/>
    </source>
</evidence>
<feature type="region of interest" description="Disordered" evidence="1">
    <location>
        <begin position="191"/>
        <end position="220"/>
    </location>
</feature>
<feature type="region of interest" description="Disordered" evidence="1">
    <location>
        <begin position="26"/>
        <end position="120"/>
    </location>
</feature>